<organism evidence="2 3">
    <name type="scientific">Leucocoprinus birnbaumii</name>
    <dbReference type="NCBI Taxonomy" id="56174"/>
    <lineage>
        <taxon>Eukaryota</taxon>
        <taxon>Fungi</taxon>
        <taxon>Dikarya</taxon>
        <taxon>Basidiomycota</taxon>
        <taxon>Agaricomycotina</taxon>
        <taxon>Agaricomycetes</taxon>
        <taxon>Agaricomycetidae</taxon>
        <taxon>Agaricales</taxon>
        <taxon>Agaricineae</taxon>
        <taxon>Agaricaceae</taxon>
        <taxon>Leucocoprinus</taxon>
    </lineage>
</organism>
<dbReference type="EMBL" id="JANIEX010000113">
    <property type="protein sequence ID" value="KAJ3573151.1"/>
    <property type="molecule type" value="Genomic_DNA"/>
</dbReference>
<proteinExistence type="predicted"/>
<reference evidence="2" key="1">
    <citation type="submission" date="2022-07" db="EMBL/GenBank/DDBJ databases">
        <title>Genome Sequence of Leucocoprinus birnbaumii.</title>
        <authorList>
            <person name="Buettner E."/>
        </authorList>
    </citation>
    <scope>NUCLEOTIDE SEQUENCE</scope>
    <source>
        <strain evidence="2">VT141</strain>
    </source>
</reference>
<comment type="caution">
    <text evidence="2">The sequence shown here is derived from an EMBL/GenBank/DDBJ whole genome shotgun (WGS) entry which is preliminary data.</text>
</comment>
<protein>
    <submittedName>
        <fullName evidence="2">Uncharacterized protein</fullName>
    </submittedName>
</protein>
<feature type="signal peptide" evidence="1">
    <location>
        <begin position="1"/>
        <end position="20"/>
    </location>
</feature>
<feature type="chain" id="PRO_5042231308" evidence="1">
    <location>
        <begin position="21"/>
        <end position="79"/>
    </location>
</feature>
<keyword evidence="3" id="KW-1185">Reference proteome</keyword>
<name>A0AAD5YX54_9AGAR</name>
<dbReference type="AlphaFoldDB" id="A0AAD5YX54"/>
<evidence type="ECO:0000313" key="2">
    <source>
        <dbReference type="EMBL" id="KAJ3573151.1"/>
    </source>
</evidence>
<dbReference type="Proteomes" id="UP001213000">
    <property type="component" value="Unassembled WGS sequence"/>
</dbReference>
<accession>A0AAD5YX54</accession>
<sequence>MQAKLLISNLLMAFVAASSAMIIDIRPEGAIAMIQSSLTDEPTTQCIGYDQNCGPAYWCCPGLNCNPVQIGGGWEMRCY</sequence>
<keyword evidence="1" id="KW-0732">Signal</keyword>
<evidence type="ECO:0000313" key="3">
    <source>
        <dbReference type="Proteomes" id="UP001213000"/>
    </source>
</evidence>
<gene>
    <name evidence="2" type="ORF">NP233_g2615</name>
</gene>
<evidence type="ECO:0000256" key="1">
    <source>
        <dbReference type="SAM" id="SignalP"/>
    </source>
</evidence>